<accession>A0AC58KJE3</accession>
<keyword evidence="1" id="KW-1185">Reference proteome</keyword>
<proteinExistence type="predicted"/>
<organism evidence="1 2">
    <name type="scientific">Castor canadensis</name>
    <name type="common">American beaver</name>
    <dbReference type="NCBI Taxonomy" id="51338"/>
    <lineage>
        <taxon>Eukaryota</taxon>
        <taxon>Metazoa</taxon>
        <taxon>Chordata</taxon>
        <taxon>Craniata</taxon>
        <taxon>Vertebrata</taxon>
        <taxon>Euteleostomi</taxon>
        <taxon>Mammalia</taxon>
        <taxon>Eutheria</taxon>
        <taxon>Euarchontoglires</taxon>
        <taxon>Glires</taxon>
        <taxon>Rodentia</taxon>
        <taxon>Castorimorpha</taxon>
        <taxon>Castoridae</taxon>
        <taxon>Castor</taxon>
    </lineage>
</organism>
<evidence type="ECO:0000313" key="2">
    <source>
        <dbReference type="RefSeq" id="XP_073905028.1"/>
    </source>
</evidence>
<sequence>MVCKSGACDTGPCGSAPLAAASQSQSAWLRGRPREQRRGGEGATPATPGAASAGNLRPLPPPSPLRSGSWSLGPGLGKRKSRPSWDSSSRVAAVHCLLFLVPERCQCQGEMLVAGKDCMFCLGEYPCPLISHPEPPDPRAPSPQPNLQRTEQLSVNQIATGTGIGAQNPARSRRAQCSQCVLVCLPLSSPDGWGLTDKEPRLLRRVKHSSLAPCPPSSSFSTTAWHAVLI</sequence>
<dbReference type="RefSeq" id="XP_073905028.1">
    <property type="nucleotide sequence ID" value="XM_074048927.1"/>
</dbReference>
<protein>
    <submittedName>
        <fullName evidence="2">Uncharacterized protein</fullName>
    </submittedName>
</protein>
<gene>
    <name evidence="2" type="primary">LOC141414055</name>
</gene>
<name>A0AC58KJE3_CASCN</name>
<evidence type="ECO:0000313" key="1">
    <source>
        <dbReference type="Proteomes" id="UP001732720"/>
    </source>
</evidence>
<reference evidence="2" key="1">
    <citation type="submission" date="2025-08" db="UniProtKB">
        <authorList>
            <consortium name="RefSeq"/>
        </authorList>
    </citation>
    <scope>IDENTIFICATION</scope>
</reference>
<dbReference type="Proteomes" id="UP001732720">
    <property type="component" value="Chromosome 11"/>
</dbReference>